<evidence type="ECO:0000313" key="1">
    <source>
        <dbReference type="EMBL" id="MCM8557771.1"/>
    </source>
</evidence>
<name>A0A9X2J3X7_9SPHN</name>
<protein>
    <submittedName>
        <fullName evidence="1">Uncharacterized protein</fullName>
    </submittedName>
</protein>
<keyword evidence="2" id="KW-1185">Reference proteome</keyword>
<proteinExistence type="predicted"/>
<dbReference type="RefSeq" id="WP_252114129.1">
    <property type="nucleotide sequence ID" value="NZ_JAMSHT010000001.1"/>
</dbReference>
<dbReference type="AlphaFoldDB" id="A0A9X2J3X7"/>
<organism evidence="1 2">
    <name type="scientific">Sphingomicrobium sediminis</name>
    <dbReference type="NCBI Taxonomy" id="2950949"/>
    <lineage>
        <taxon>Bacteria</taxon>
        <taxon>Pseudomonadati</taxon>
        <taxon>Pseudomonadota</taxon>
        <taxon>Alphaproteobacteria</taxon>
        <taxon>Sphingomonadales</taxon>
        <taxon>Sphingomonadaceae</taxon>
        <taxon>Sphingomicrobium</taxon>
    </lineage>
</organism>
<dbReference type="Proteomes" id="UP001155128">
    <property type="component" value="Unassembled WGS sequence"/>
</dbReference>
<reference evidence="1" key="1">
    <citation type="submission" date="2022-06" db="EMBL/GenBank/DDBJ databases">
        <title>Sphingomicrobium sedimins sp. nov., a marine bacterium isolated from tidal flat.</title>
        <authorList>
            <person name="Kim C.-H."/>
            <person name="Yoo Y."/>
            <person name="Kim J.-J."/>
        </authorList>
    </citation>
    <scope>NUCLEOTIDE SEQUENCE</scope>
    <source>
        <strain evidence="1">GRR-S6-50</strain>
    </source>
</reference>
<sequence length="340" mass="36990">MTVERFSRYWAGNIFGTNTGRFFLKFDSVASDALEGTLRLNDTVYGIAVFKAVGTYAGGTLELKCEVVEAPENIEFGVVTATAKLVADGSFHGEWTSSSGTGGPLSLYPHSGVEIREEGASPTQTYTATRDLGALRITRSDLERIVGHLETRFPESRTVVSYIHEGTERAQFVSDFLKSDSSNQDLRWLKLSVNTAKATGHSKAVTIDLGQSFNRVMTNGTDESWVLGEAEALAGKLRPRLHKLASAVGKHRVNINQLILVAAVIVLPELELLERAAFAVSVIGLLLAASAAHSKWIPHFSAALGARSEGLWRKSWPSLLSWIITITAGVGSLIIYDWLR</sequence>
<evidence type="ECO:0000313" key="2">
    <source>
        <dbReference type="Proteomes" id="UP001155128"/>
    </source>
</evidence>
<dbReference type="EMBL" id="JAMSHT010000001">
    <property type="protein sequence ID" value="MCM8557771.1"/>
    <property type="molecule type" value="Genomic_DNA"/>
</dbReference>
<gene>
    <name evidence="1" type="ORF">NDO55_08055</name>
</gene>
<comment type="caution">
    <text evidence="1">The sequence shown here is derived from an EMBL/GenBank/DDBJ whole genome shotgun (WGS) entry which is preliminary data.</text>
</comment>
<accession>A0A9X2J3X7</accession>